<gene>
    <name evidence="7 11" type="primary">tilS</name>
    <name evidence="11" type="ORF">DD235_11745</name>
</gene>
<evidence type="ECO:0000256" key="8">
    <source>
        <dbReference type="SAM" id="MobiDB-lite"/>
    </source>
</evidence>
<dbReference type="CDD" id="cd01992">
    <property type="entry name" value="TilS_N"/>
    <property type="match status" value="1"/>
</dbReference>
<dbReference type="PANTHER" id="PTHR43033">
    <property type="entry name" value="TRNA(ILE)-LYSIDINE SYNTHASE-RELATED"/>
    <property type="match status" value="1"/>
</dbReference>
<feature type="region of interest" description="Disordered" evidence="8">
    <location>
        <begin position="370"/>
        <end position="399"/>
    </location>
</feature>
<evidence type="ECO:0000256" key="7">
    <source>
        <dbReference type="HAMAP-Rule" id="MF_01161"/>
    </source>
</evidence>
<dbReference type="InterPro" id="IPR012094">
    <property type="entry name" value="tRNA_Ile_lys_synt"/>
</dbReference>
<keyword evidence="3 7" id="KW-0819">tRNA processing</keyword>
<dbReference type="GO" id="GO:0032267">
    <property type="term" value="F:tRNA(Ile)-lysidine synthase activity"/>
    <property type="evidence" value="ECO:0007669"/>
    <property type="project" value="UniProtKB-EC"/>
</dbReference>
<dbReference type="Pfam" id="PF01171">
    <property type="entry name" value="ATP_bind_3"/>
    <property type="match status" value="1"/>
</dbReference>
<dbReference type="Proteomes" id="UP000245212">
    <property type="component" value="Unassembled WGS sequence"/>
</dbReference>
<keyword evidence="1 7" id="KW-0963">Cytoplasm</keyword>
<dbReference type="GO" id="GO:0005524">
    <property type="term" value="F:ATP binding"/>
    <property type="evidence" value="ECO:0007669"/>
    <property type="project" value="UniProtKB-UniRule"/>
</dbReference>
<feature type="domain" description="tRNA(Ile)-lysidine synthase substrate-binding" evidence="10">
    <location>
        <begin position="284"/>
        <end position="349"/>
    </location>
</feature>
<reference evidence="12" key="1">
    <citation type="submission" date="2018-05" db="EMBL/GenBank/DDBJ databases">
        <authorList>
            <person name="Li Y."/>
        </authorList>
    </citation>
    <scope>NUCLEOTIDE SEQUENCE [LARGE SCALE GENOMIC DNA]</scope>
    <source>
        <strain evidence="12">3d-2-2</strain>
    </source>
</reference>
<evidence type="ECO:0000256" key="4">
    <source>
        <dbReference type="ARBA" id="ARBA00022741"/>
    </source>
</evidence>
<protein>
    <recommendedName>
        <fullName evidence="7">tRNA(Ile)-lysidine synthase</fullName>
        <ecNumber evidence="7">6.3.4.19</ecNumber>
    </recommendedName>
    <alternativeName>
        <fullName evidence="7">tRNA(Ile)-2-lysyl-cytidine synthase</fullName>
    </alternativeName>
    <alternativeName>
        <fullName evidence="7">tRNA(Ile)-lysidine synthetase</fullName>
    </alternativeName>
</protein>
<dbReference type="InterPro" id="IPR012795">
    <property type="entry name" value="tRNA_Ile_lys_synt_N"/>
</dbReference>
<keyword evidence="5 7" id="KW-0067">ATP-binding</keyword>
<comment type="function">
    <text evidence="7">Ligates lysine onto the cytidine present at position 34 of the AUA codon-specific tRNA(Ile) that contains the anticodon CAU, in an ATP-dependent manner. Cytidine is converted to lysidine, thus changing the amino acid specificity of the tRNA from methionine to isoleucine.</text>
</comment>
<dbReference type="Pfam" id="PF09179">
    <property type="entry name" value="TilS"/>
    <property type="match status" value="1"/>
</dbReference>
<dbReference type="HAMAP" id="MF_01161">
    <property type="entry name" value="tRNA_Ile_lys_synt"/>
    <property type="match status" value="1"/>
</dbReference>
<dbReference type="Gene3D" id="3.40.50.620">
    <property type="entry name" value="HUPs"/>
    <property type="match status" value="1"/>
</dbReference>
<evidence type="ECO:0000256" key="2">
    <source>
        <dbReference type="ARBA" id="ARBA00022598"/>
    </source>
</evidence>
<sequence length="399" mass="43823">MASSRKSRPDTGLPAAPHDAAVPACADMTDPALLRPVLQCLQHQPSIHYAVALSGGADSAMLVLHAASAARSLGIELSCFHIHHGLLNEADAWAVHAGQLASQLGLPFHMLRVAVPRDSGKGIEGAARQARYAGLAQLARSQGVEAILLAHHQDDQAETVLLRLLRGTGPEGMAAMAGHAVRNGVQYLRPWLDVPRQRILDVSARYAAAYGWEPVQDPTNQDADYTRAAVRTLLVPVLEQRWPAWRTVLGRHARQAAETGEILAEVAEQDWQALMPAADGLSFSLTAWRTLSPARQALALRHWLQRLGVKLPTEARLQAWLGQLRRVTHDNQMLLEHEQIEIRCVRSRVLLQPRQVVSYEERRRLRIQVRAQEGQASSTNRHASDQENASATENTPGSC</sequence>
<dbReference type="NCBIfam" id="TIGR02432">
    <property type="entry name" value="lysidine_TilS_N"/>
    <property type="match status" value="1"/>
</dbReference>
<dbReference type="InterPro" id="IPR014729">
    <property type="entry name" value="Rossmann-like_a/b/a_fold"/>
</dbReference>
<comment type="subcellular location">
    <subcellularLocation>
        <location evidence="7">Cytoplasm</location>
    </subcellularLocation>
</comment>
<evidence type="ECO:0000313" key="11">
    <source>
        <dbReference type="EMBL" id="PWF22735.1"/>
    </source>
</evidence>
<organism evidence="11 12">
    <name type="scientific">Corticimicrobacter populi</name>
    <dbReference type="NCBI Taxonomy" id="2175229"/>
    <lineage>
        <taxon>Bacteria</taxon>
        <taxon>Pseudomonadati</taxon>
        <taxon>Pseudomonadota</taxon>
        <taxon>Betaproteobacteria</taxon>
        <taxon>Burkholderiales</taxon>
        <taxon>Alcaligenaceae</taxon>
        <taxon>Corticimicrobacter</taxon>
    </lineage>
</organism>
<dbReference type="AlphaFoldDB" id="A0A2V1JWL7"/>
<name>A0A2V1JWL7_9BURK</name>
<feature type="binding site" evidence="7">
    <location>
        <begin position="54"/>
        <end position="59"/>
    </location>
    <ligand>
        <name>ATP</name>
        <dbReference type="ChEBI" id="CHEBI:30616"/>
    </ligand>
</feature>
<dbReference type="PANTHER" id="PTHR43033:SF1">
    <property type="entry name" value="TRNA(ILE)-LYSIDINE SYNTHASE-RELATED"/>
    <property type="match status" value="1"/>
</dbReference>
<dbReference type="EMBL" id="QETA01000004">
    <property type="protein sequence ID" value="PWF22735.1"/>
    <property type="molecule type" value="Genomic_DNA"/>
</dbReference>
<evidence type="ECO:0000313" key="12">
    <source>
        <dbReference type="Proteomes" id="UP000245212"/>
    </source>
</evidence>
<evidence type="ECO:0000256" key="5">
    <source>
        <dbReference type="ARBA" id="ARBA00022840"/>
    </source>
</evidence>
<comment type="catalytic activity">
    <reaction evidence="6 7">
        <text>cytidine(34) in tRNA(Ile2) + L-lysine + ATP = lysidine(34) in tRNA(Ile2) + AMP + diphosphate + H(+)</text>
        <dbReference type="Rhea" id="RHEA:43744"/>
        <dbReference type="Rhea" id="RHEA-COMP:10625"/>
        <dbReference type="Rhea" id="RHEA-COMP:10670"/>
        <dbReference type="ChEBI" id="CHEBI:15378"/>
        <dbReference type="ChEBI" id="CHEBI:30616"/>
        <dbReference type="ChEBI" id="CHEBI:32551"/>
        <dbReference type="ChEBI" id="CHEBI:33019"/>
        <dbReference type="ChEBI" id="CHEBI:82748"/>
        <dbReference type="ChEBI" id="CHEBI:83665"/>
        <dbReference type="ChEBI" id="CHEBI:456215"/>
        <dbReference type="EC" id="6.3.4.19"/>
    </reaction>
</comment>
<evidence type="ECO:0000256" key="1">
    <source>
        <dbReference type="ARBA" id="ARBA00022490"/>
    </source>
</evidence>
<dbReference type="InterPro" id="IPR015262">
    <property type="entry name" value="tRNA_Ile_lys_synt_subst-bd"/>
</dbReference>
<proteinExistence type="inferred from homology"/>
<comment type="similarity">
    <text evidence="7">Belongs to the tRNA(Ile)-lysidine synthase family.</text>
</comment>
<dbReference type="GO" id="GO:0006400">
    <property type="term" value="P:tRNA modification"/>
    <property type="evidence" value="ECO:0007669"/>
    <property type="project" value="UniProtKB-UniRule"/>
</dbReference>
<keyword evidence="12" id="KW-1185">Reference proteome</keyword>
<keyword evidence="4 7" id="KW-0547">Nucleotide-binding</keyword>
<comment type="domain">
    <text evidence="7">The N-terminal region contains the highly conserved SGGXDS motif, predicted to be a P-loop motif involved in ATP binding.</text>
</comment>
<dbReference type="Gene3D" id="1.20.59.20">
    <property type="match status" value="1"/>
</dbReference>
<evidence type="ECO:0000256" key="6">
    <source>
        <dbReference type="ARBA" id="ARBA00048539"/>
    </source>
</evidence>
<dbReference type="SUPFAM" id="SSF52402">
    <property type="entry name" value="Adenine nucleotide alpha hydrolases-like"/>
    <property type="match status" value="1"/>
</dbReference>
<dbReference type="GO" id="GO:0005737">
    <property type="term" value="C:cytoplasm"/>
    <property type="evidence" value="ECO:0007669"/>
    <property type="project" value="UniProtKB-SubCell"/>
</dbReference>
<evidence type="ECO:0000256" key="3">
    <source>
        <dbReference type="ARBA" id="ARBA00022694"/>
    </source>
</evidence>
<dbReference type="EC" id="6.3.4.19" evidence="7"/>
<keyword evidence="2 7" id="KW-0436">Ligase</keyword>
<comment type="caution">
    <text evidence="11">The sequence shown here is derived from an EMBL/GenBank/DDBJ whole genome shotgun (WGS) entry which is preliminary data.</text>
</comment>
<feature type="domain" description="tRNA(Ile)-lysidine/2-thiocytidine synthase N-terminal" evidence="9">
    <location>
        <begin position="49"/>
        <end position="232"/>
    </location>
</feature>
<accession>A0A2V1JWL7</accession>
<dbReference type="InterPro" id="IPR011063">
    <property type="entry name" value="TilS/TtcA_N"/>
</dbReference>
<dbReference type="SUPFAM" id="SSF82829">
    <property type="entry name" value="MesJ substrate recognition domain-like"/>
    <property type="match status" value="1"/>
</dbReference>
<feature type="compositionally biased region" description="Polar residues" evidence="8">
    <location>
        <begin position="374"/>
        <end position="399"/>
    </location>
</feature>
<evidence type="ECO:0000259" key="10">
    <source>
        <dbReference type="Pfam" id="PF09179"/>
    </source>
</evidence>
<evidence type="ECO:0000259" key="9">
    <source>
        <dbReference type="Pfam" id="PF01171"/>
    </source>
</evidence>